<evidence type="ECO:0000313" key="12">
    <source>
        <dbReference type="Proteomes" id="UP000503462"/>
    </source>
</evidence>
<dbReference type="InterPro" id="IPR011545">
    <property type="entry name" value="DEAD/DEAH_box_helicase_dom"/>
</dbReference>
<feature type="domain" description="Helicase C-terminal" evidence="10">
    <location>
        <begin position="332"/>
        <end position="509"/>
    </location>
</feature>
<keyword evidence="5 7" id="KW-0694">RNA-binding</keyword>
<dbReference type="InterPro" id="IPR000629">
    <property type="entry name" value="RNA-helicase_DEAD-box_CS"/>
</dbReference>
<feature type="domain" description="Helicase ATP-binding" evidence="9">
    <location>
        <begin position="104"/>
        <end position="298"/>
    </location>
</feature>
<comment type="domain">
    <text evidence="7">The Q motif is unique to and characteristic of the DEAD box family of RNA helicases and controls ATP binding and hydrolysis.</text>
</comment>
<evidence type="ECO:0000259" key="10">
    <source>
        <dbReference type="PROSITE" id="PS51194"/>
    </source>
</evidence>
<dbReference type="GO" id="GO:0003724">
    <property type="term" value="F:RNA helicase activity"/>
    <property type="evidence" value="ECO:0007669"/>
    <property type="project" value="UniProtKB-EC"/>
</dbReference>
<dbReference type="SMART" id="SM00487">
    <property type="entry name" value="DEXDc"/>
    <property type="match status" value="1"/>
</dbReference>
<dbReference type="GO" id="GO:0003723">
    <property type="term" value="F:RNA binding"/>
    <property type="evidence" value="ECO:0007669"/>
    <property type="project" value="UniProtKB-UniRule"/>
</dbReference>
<dbReference type="EC" id="3.6.4.13" evidence="7"/>
<evidence type="ECO:0000256" key="6">
    <source>
        <dbReference type="RuleBase" id="RU000492"/>
    </source>
</evidence>
<dbReference type="InterPro" id="IPR014001">
    <property type="entry name" value="Helicase_ATP-bd"/>
</dbReference>
<evidence type="ECO:0000256" key="2">
    <source>
        <dbReference type="ARBA" id="ARBA00022801"/>
    </source>
</evidence>
<dbReference type="GO" id="GO:0005524">
    <property type="term" value="F:ATP binding"/>
    <property type="evidence" value="ECO:0007669"/>
    <property type="project" value="UniProtKB-UniRule"/>
</dbReference>
<dbReference type="PROSITE" id="PS51192">
    <property type="entry name" value="HELICASE_ATP_BIND_1"/>
    <property type="match status" value="1"/>
</dbReference>
<evidence type="ECO:0000256" key="3">
    <source>
        <dbReference type="ARBA" id="ARBA00022806"/>
    </source>
</evidence>
<keyword evidence="12" id="KW-1185">Reference proteome</keyword>
<dbReference type="PANTHER" id="PTHR24031">
    <property type="entry name" value="RNA HELICASE"/>
    <property type="match status" value="1"/>
</dbReference>
<keyword evidence="2 6" id="KW-0378">Hydrolase</keyword>
<dbReference type="AlphaFoldDB" id="A0A6H0XSA1"/>
<evidence type="ECO:0000313" key="11">
    <source>
        <dbReference type="EMBL" id="QIW97641.1"/>
    </source>
</evidence>
<name>A0A6H0XSA1_9PEZI</name>
<gene>
    <name evidence="11" type="ORF">AMS68_003159</name>
</gene>
<comment type="catalytic activity">
    <reaction evidence="7">
        <text>ATP + H2O = ADP + phosphate + H(+)</text>
        <dbReference type="Rhea" id="RHEA:13065"/>
        <dbReference type="ChEBI" id="CHEBI:15377"/>
        <dbReference type="ChEBI" id="CHEBI:15378"/>
        <dbReference type="ChEBI" id="CHEBI:30616"/>
        <dbReference type="ChEBI" id="CHEBI:43474"/>
        <dbReference type="ChEBI" id="CHEBI:456216"/>
        <dbReference type="EC" id="3.6.4.13"/>
    </reaction>
</comment>
<evidence type="ECO:0000256" key="8">
    <source>
        <dbReference type="SAM" id="MobiDB-lite"/>
    </source>
</evidence>
<accession>A0A6H0XSA1</accession>
<feature type="region of interest" description="Disordered" evidence="8">
    <location>
        <begin position="593"/>
        <end position="675"/>
    </location>
</feature>
<evidence type="ECO:0000256" key="1">
    <source>
        <dbReference type="ARBA" id="ARBA00022741"/>
    </source>
</evidence>
<dbReference type="GO" id="GO:0016787">
    <property type="term" value="F:hydrolase activity"/>
    <property type="evidence" value="ECO:0007669"/>
    <property type="project" value="UniProtKB-KW"/>
</dbReference>
<dbReference type="PROSITE" id="PS00039">
    <property type="entry name" value="DEAD_ATP_HELICASE"/>
    <property type="match status" value="1"/>
</dbReference>
<dbReference type="Proteomes" id="UP000503462">
    <property type="component" value="Chromosome 2"/>
</dbReference>
<evidence type="ECO:0000256" key="4">
    <source>
        <dbReference type="ARBA" id="ARBA00022840"/>
    </source>
</evidence>
<dbReference type="PROSITE" id="PS51194">
    <property type="entry name" value="HELICASE_CTER"/>
    <property type="match status" value="1"/>
</dbReference>
<sequence length="675" mass="73762">MRASTQRCSAVLTRALLAVPRSSSGRKAFALNNTRAVRIASSIRAIHQSCSLRQEAFAAELQDKPATTITRFDELENVLHPQLVKTLTQDMRLSEMTEVQSRTINEAIKGSDIIAQARTGTGKTLAFLMPILQNIIKLDPGLAQPNFRRNGPRTTADDIRAIVVSPTRELAEQIAVEAKRLVSGTSVVVQTAVGGTQKSAGLRAIQREGCHILIGTPGRLHDILTDEYSRVQAPDLSALVFDEADRLLDQGFWPAIQDIMRTLPSPEQKDRQTLMFSATVPHEVVDLVRRVLKPGFEFVQCVNQDEEPTHARVAQKLVVTKGLENSMPALTELCMREIKASEEPGSRPFKAIVYFPSTAEVALANELFGSLEKPGSEGDALSQISNAFRRSANSPLGQTEVFEIHAKLTQMQRTRAADSFRRARSGILLSSDVTARGLDFPDVTHVIQMSTPPSQEQYIHRLGRTARAGKEGEGWLIVGDFELNTTRKLLGRLPIKRDDTIETAALDLTRELQVSATAGSTLNMVQAAMRKVSVTSKIKVYRALIGVYQRFSGNKADLIASLNKLSQFGWGLRDPPSIAPGLASKLGLSSVPGIRIGHDPRDESEDNRGGRFGGRNDSGGRRDFGGRGGFGGRDSRDSRSPFGGRDSYPQRGPNSRGGRVNANFGENSGSGRYNF</sequence>
<dbReference type="InterPro" id="IPR027417">
    <property type="entry name" value="P-loop_NTPase"/>
</dbReference>
<dbReference type="SMART" id="SM00490">
    <property type="entry name" value="HELICc"/>
    <property type="match status" value="1"/>
</dbReference>
<comment type="similarity">
    <text evidence="6">Belongs to the DEAD box helicase family.</text>
</comment>
<dbReference type="InterPro" id="IPR001650">
    <property type="entry name" value="Helicase_C-like"/>
</dbReference>
<dbReference type="Pfam" id="PF00271">
    <property type="entry name" value="Helicase_C"/>
    <property type="match status" value="1"/>
</dbReference>
<dbReference type="Pfam" id="PF00270">
    <property type="entry name" value="DEAD"/>
    <property type="match status" value="1"/>
</dbReference>
<protein>
    <recommendedName>
        <fullName evidence="7">ATP-dependent RNA helicase</fullName>
        <ecNumber evidence="7">3.6.4.13</ecNumber>
    </recommendedName>
</protein>
<evidence type="ECO:0000259" key="9">
    <source>
        <dbReference type="PROSITE" id="PS51192"/>
    </source>
</evidence>
<evidence type="ECO:0000256" key="7">
    <source>
        <dbReference type="RuleBase" id="RU365068"/>
    </source>
</evidence>
<dbReference type="Gene3D" id="3.40.50.300">
    <property type="entry name" value="P-loop containing nucleotide triphosphate hydrolases"/>
    <property type="match status" value="2"/>
</dbReference>
<evidence type="ECO:0000256" key="5">
    <source>
        <dbReference type="ARBA" id="ARBA00022884"/>
    </source>
</evidence>
<proteinExistence type="inferred from homology"/>
<reference evidence="11 12" key="1">
    <citation type="journal article" date="2016" name="Sci. Rep.">
        <title>Peltaster fructicola genome reveals evolution from an invasive phytopathogen to an ectophytic parasite.</title>
        <authorList>
            <person name="Xu C."/>
            <person name="Chen H."/>
            <person name="Gleason M.L."/>
            <person name="Xu J.R."/>
            <person name="Liu H."/>
            <person name="Zhang R."/>
            <person name="Sun G."/>
        </authorList>
    </citation>
    <scope>NUCLEOTIDE SEQUENCE [LARGE SCALE GENOMIC DNA]</scope>
    <source>
        <strain evidence="11 12">LNHT1506</strain>
    </source>
</reference>
<dbReference type="EMBL" id="CP051140">
    <property type="protein sequence ID" value="QIW97641.1"/>
    <property type="molecule type" value="Genomic_DNA"/>
</dbReference>
<feature type="compositionally biased region" description="Polar residues" evidence="8">
    <location>
        <begin position="664"/>
        <end position="675"/>
    </location>
</feature>
<keyword evidence="1 6" id="KW-0547">Nucleotide-binding</keyword>
<dbReference type="OrthoDB" id="193716at2759"/>
<keyword evidence="3 6" id="KW-0347">Helicase</keyword>
<keyword evidence="4 6" id="KW-0067">ATP-binding</keyword>
<organism evidence="11 12">
    <name type="scientific">Peltaster fructicola</name>
    <dbReference type="NCBI Taxonomy" id="286661"/>
    <lineage>
        <taxon>Eukaryota</taxon>
        <taxon>Fungi</taxon>
        <taxon>Dikarya</taxon>
        <taxon>Ascomycota</taxon>
        <taxon>Pezizomycotina</taxon>
        <taxon>Dothideomycetes</taxon>
        <taxon>Dothideomycetes incertae sedis</taxon>
        <taxon>Peltaster</taxon>
    </lineage>
</organism>
<comment type="function">
    <text evidence="7">RNA helicase.</text>
</comment>
<dbReference type="CDD" id="cd18787">
    <property type="entry name" value="SF2_C_DEAD"/>
    <property type="match status" value="1"/>
</dbReference>
<dbReference type="SUPFAM" id="SSF52540">
    <property type="entry name" value="P-loop containing nucleoside triphosphate hydrolases"/>
    <property type="match status" value="2"/>
</dbReference>
<feature type="compositionally biased region" description="Basic and acidic residues" evidence="8">
    <location>
        <begin position="596"/>
        <end position="609"/>
    </location>
</feature>